<feature type="domain" description="HTH luxR-type" evidence="1">
    <location>
        <begin position="283"/>
        <end position="340"/>
    </location>
</feature>
<dbReference type="SUPFAM" id="SSF46894">
    <property type="entry name" value="C-terminal effector domain of the bipartite response regulators"/>
    <property type="match status" value="1"/>
</dbReference>
<dbReference type="GO" id="GO:0003677">
    <property type="term" value="F:DNA binding"/>
    <property type="evidence" value="ECO:0007669"/>
    <property type="project" value="InterPro"/>
</dbReference>
<evidence type="ECO:0000313" key="3">
    <source>
        <dbReference type="Proteomes" id="UP000092698"/>
    </source>
</evidence>
<dbReference type="Proteomes" id="UP000092698">
    <property type="component" value="Chromosome"/>
</dbReference>
<keyword evidence="3" id="KW-1185">Reference proteome</keyword>
<evidence type="ECO:0000313" key="2">
    <source>
        <dbReference type="EMBL" id="ANU07204.1"/>
    </source>
</evidence>
<dbReference type="STRING" id="645517.A6F65_00893"/>
<dbReference type="InterPro" id="IPR036388">
    <property type="entry name" value="WH-like_DNA-bd_sf"/>
</dbReference>
<dbReference type="Gene3D" id="1.10.10.10">
    <property type="entry name" value="Winged helix-like DNA-binding domain superfamily/Winged helix DNA-binding domain"/>
    <property type="match status" value="1"/>
</dbReference>
<evidence type="ECO:0000259" key="1">
    <source>
        <dbReference type="SMART" id="SM00421"/>
    </source>
</evidence>
<dbReference type="InterPro" id="IPR000792">
    <property type="entry name" value="Tscrpt_reg_LuxR_C"/>
</dbReference>
<proteinExistence type="predicted"/>
<dbReference type="AlphaFoldDB" id="A0A1C7D6V6"/>
<dbReference type="OrthoDB" id="7855389at2"/>
<dbReference type="KEGG" id="anh:A6F65_00893"/>
<name>A0A1C7D6V6_9SPHN</name>
<dbReference type="SMART" id="SM00421">
    <property type="entry name" value="HTH_LUXR"/>
    <property type="match status" value="1"/>
</dbReference>
<protein>
    <recommendedName>
        <fullName evidence="1">HTH luxR-type domain-containing protein</fullName>
    </recommendedName>
</protein>
<gene>
    <name evidence="2" type="ORF">A6F65_00893</name>
</gene>
<organism evidence="2 3">
    <name type="scientific">Paraurantiacibacter namhicola</name>
    <dbReference type="NCBI Taxonomy" id="645517"/>
    <lineage>
        <taxon>Bacteria</taxon>
        <taxon>Pseudomonadati</taxon>
        <taxon>Pseudomonadota</taxon>
        <taxon>Alphaproteobacteria</taxon>
        <taxon>Sphingomonadales</taxon>
        <taxon>Erythrobacteraceae</taxon>
        <taxon>Paraurantiacibacter</taxon>
    </lineage>
</organism>
<sequence length="348" mass="36954">MRVPNLGETDLLVPLHDGLFEQPMWQTFLSRIRRLAAAECAAIRIVGPRGGQSVRLVSGDAALAGLGALDLSKMRAGRAYSQADFEGDAGGSGGAGGAGTAWRALLLRDDSGFGMLFAIADSTAVGPDIANLMVALQPHMAVALKTFAGMEAERARSGMSAATLARMNFGWITLDAQARIVDCDPQAARLLDLSGELARGPYDRLVPRSPALDRQLTALVRDYAADPRARPRAINLSHDPWIDVLAAPVRLETLAGGGKAVAALYIRGDRSSSADRHEQLADLFDLTAAEARIAWSLAQGLSIAETAKEHGLTLETARYYSKKIYAKTGARGQVELVRNILTGVLALA</sequence>
<accession>A0A1C7D6V6</accession>
<dbReference type="RefSeq" id="WP_067786300.1">
    <property type="nucleotide sequence ID" value="NZ_CP016545.1"/>
</dbReference>
<dbReference type="InterPro" id="IPR016032">
    <property type="entry name" value="Sig_transdc_resp-reg_C-effctor"/>
</dbReference>
<dbReference type="GO" id="GO:0006355">
    <property type="term" value="P:regulation of DNA-templated transcription"/>
    <property type="evidence" value="ECO:0007669"/>
    <property type="project" value="InterPro"/>
</dbReference>
<reference evidence="2 3" key="1">
    <citation type="submission" date="2016-07" db="EMBL/GenBank/DDBJ databases">
        <title>Complete genome sequence of Altererythrobacter namhicola JCM 16345T, containing esterase-encoding genes.</title>
        <authorList>
            <person name="Cheng H."/>
            <person name="Wu Y.-H."/>
            <person name="Jian S.-L."/>
            <person name="Huo Y.-Y."/>
            <person name="Wang C.-S."/>
            <person name="Xu X.-W."/>
        </authorList>
    </citation>
    <scope>NUCLEOTIDE SEQUENCE [LARGE SCALE GENOMIC DNA]</scope>
    <source>
        <strain evidence="2 3">JCM 16345</strain>
    </source>
</reference>
<dbReference type="EMBL" id="CP016545">
    <property type="protein sequence ID" value="ANU07204.1"/>
    <property type="molecule type" value="Genomic_DNA"/>
</dbReference>